<accession>A0A4Y2X2C3</accession>
<dbReference type="OrthoDB" id="6470112at2759"/>
<proteinExistence type="predicted"/>
<dbReference type="Proteomes" id="UP000499080">
    <property type="component" value="Unassembled WGS sequence"/>
</dbReference>
<evidence type="ECO:0000313" key="2">
    <source>
        <dbReference type="EMBL" id="GBO42162.1"/>
    </source>
</evidence>
<keyword evidence="3" id="KW-1185">Reference proteome</keyword>
<dbReference type="EMBL" id="BGPR01067916">
    <property type="protein sequence ID" value="GBO41997.1"/>
    <property type="molecule type" value="Genomic_DNA"/>
</dbReference>
<evidence type="ECO:0000313" key="1">
    <source>
        <dbReference type="EMBL" id="GBO41997.1"/>
    </source>
</evidence>
<sequence>MLHKFIGGRKRCTESSVSHGAPYSGGVSVMEAGRVNIKDLPRPGQANVVINSAAISVADELTRQNRRITTLEIAVELSNAANELCIT</sequence>
<gene>
    <name evidence="1" type="ORF">AVEN_219826_1</name>
    <name evidence="2" type="ORF">AVEN_224626_1</name>
</gene>
<name>A0A4Y2X2C3_ARAVE</name>
<protein>
    <submittedName>
        <fullName evidence="2">Uncharacterized protein</fullName>
    </submittedName>
</protein>
<comment type="caution">
    <text evidence="2">The sequence shown here is derived from an EMBL/GenBank/DDBJ whole genome shotgun (WGS) entry which is preliminary data.</text>
</comment>
<dbReference type="AlphaFoldDB" id="A0A4Y2X2C3"/>
<organism evidence="2 3">
    <name type="scientific">Araneus ventricosus</name>
    <name type="common">Orbweaver spider</name>
    <name type="synonym">Epeira ventricosa</name>
    <dbReference type="NCBI Taxonomy" id="182803"/>
    <lineage>
        <taxon>Eukaryota</taxon>
        <taxon>Metazoa</taxon>
        <taxon>Ecdysozoa</taxon>
        <taxon>Arthropoda</taxon>
        <taxon>Chelicerata</taxon>
        <taxon>Arachnida</taxon>
        <taxon>Araneae</taxon>
        <taxon>Araneomorphae</taxon>
        <taxon>Entelegynae</taxon>
        <taxon>Araneoidea</taxon>
        <taxon>Araneidae</taxon>
        <taxon>Araneus</taxon>
    </lineage>
</organism>
<dbReference type="EMBL" id="BGPR01068133">
    <property type="protein sequence ID" value="GBO42162.1"/>
    <property type="molecule type" value="Genomic_DNA"/>
</dbReference>
<evidence type="ECO:0000313" key="3">
    <source>
        <dbReference type="Proteomes" id="UP000499080"/>
    </source>
</evidence>
<reference evidence="2 3" key="1">
    <citation type="journal article" date="2019" name="Sci. Rep.">
        <title>Orb-weaving spider Araneus ventricosus genome elucidates the spidroin gene catalogue.</title>
        <authorList>
            <person name="Kono N."/>
            <person name="Nakamura H."/>
            <person name="Ohtoshi R."/>
            <person name="Moran D.A.P."/>
            <person name="Shinohara A."/>
            <person name="Yoshida Y."/>
            <person name="Fujiwara M."/>
            <person name="Mori M."/>
            <person name="Tomita M."/>
            <person name="Arakawa K."/>
        </authorList>
    </citation>
    <scope>NUCLEOTIDE SEQUENCE [LARGE SCALE GENOMIC DNA]</scope>
</reference>